<dbReference type="Pfam" id="PF12679">
    <property type="entry name" value="ABC2_membrane_2"/>
    <property type="match status" value="1"/>
</dbReference>
<feature type="transmembrane region" description="Helical" evidence="2">
    <location>
        <begin position="68"/>
        <end position="91"/>
    </location>
</feature>
<feature type="region of interest" description="Disordered" evidence="1">
    <location>
        <begin position="1"/>
        <end position="20"/>
    </location>
</feature>
<dbReference type="PANTHER" id="PTHR37305">
    <property type="entry name" value="INTEGRAL MEMBRANE PROTEIN-RELATED"/>
    <property type="match status" value="1"/>
</dbReference>
<accession>A0A7W3TEY5</accession>
<sequence>MSVTTQKPAGRAPAGPRPYHPTVARLTRRALLGRRRALLLLALPALLLLIAALIRIQAGVDDRAAVEILNGFALAAMVPLIGVIAGTGAIAPEIDDGSIAHLLATPVRRSTIILTKLIVAVGVTLLFTVPSILLAGVLLNENNRQVAVAFATAAAVASVAYGAIFLMLGVISRNAVVIGLIYALVWEALFGQLVPGAQTLSVQQWSLSIAQRIAEGGTVTSEVSLGVGVTLLCVTTAGATWYAMRRLRSLTMTGD</sequence>
<evidence type="ECO:0000313" key="3">
    <source>
        <dbReference type="EMBL" id="MBB0245420.1"/>
    </source>
</evidence>
<feature type="transmembrane region" description="Helical" evidence="2">
    <location>
        <begin position="37"/>
        <end position="56"/>
    </location>
</feature>
<name>A0A7W3TEY5_9ACTN</name>
<dbReference type="GO" id="GO:0005886">
    <property type="term" value="C:plasma membrane"/>
    <property type="evidence" value="ECO:0007669"/>
    <property type="project" value="UniProtKB-SubCell"/>
</dbReference>
<proteinExistence type="predicted"/>
<protein>
    <submittedName>
        <fullName evidence="3">ABC transporter permease subunit</fullName>
    </submittedName>
</protein>
<dbReference type="EMBL" id="VKHT01000486">
    <property type="protein sequence ID" value="MBB0245420.1"/>
    <property type="molecule type" value="Genomic_DNA"/>
</dbReference>
<reference evidence="4" key="1">
    <citation type="submission" date="2019-10" db="EMBL/GenBank/DDBJ databases">
        <title>Streptomyces sp. nov., a novel actinobacterium isolated from alkaline environment.</title>
        <authorList>
            <person name="Golinska P."/>
        </authorList>
    </citation>
    <scope>NUCLEOTIDE SEQUENCE [LARGE SCALE GENOMIC DNA]</scope>
    <source>
        <strain evidence="4">DSM 42118</strain>
    </source>
</reference>
<dbReference type="RefSeq" id="WP_182606904.1">
    <property type="nucleotide sequence ID" value="NZ_VKHT01000486.1"/>
</dbReference>
<comment type="caution">
    <text evidence="3">The sequence shown here is derived from an EMBL/GenBank/DDBJ whole genome shotgun (WGS) entry which is preliminary data.</text>
</comment>
<dbReference type="AlphaFoldDB" id="A0A7W3TEY5"/>
<evidence type="ECO:0000256" key="2">
    <source>
        <dbReference type="SAM" id="Phobius"/>
    </source>
</evidence>
<gene>
    <name evidence="3" type="ORF">FNQ90_15255</name>
</gene>
<feature type="transmembrane region" description="Helical" evidence="2">
    <location>
        <begin position="112"/>
        <end position="139"/>
    </location>
</feature>
<keyword evidence="2" id="KW-0812">Transmembrane</keyword>
<keyword evidence="2" id="KW-1133">Transmembrane helix</keyword>
<organism evidence="3 4">
    <name type="scientific">Streptomyces alkaliphilus</name>
    <dbReference type="NCBI Taxonomy" id="1472722"/>
    <lineage>
        <taxon>Bacteria</taxon>
        <taxon>Bacillati</taxon>
        <taxon>Actinomycetota</taxon>
        <taxon>Actinomycetes</taxon>
        <taxon>Kitasatosporales</taxon>
        <taxon>Streptomycetaceae</taxon>
        <taxon>Streptomyces</taxon>
    </lineage>
</organism>
<evidence type="ECO:0000256" key="1">
    <source>
        <dbReference type="SAM" id="MobiDB-lite"/>
    </source>
</evidence>
<dbReference type="Proteomes" id="UP000538929">
    <property type="component" value="Unassembled WGS sequence"/>
</dbReference>
<evidence type="ECO:0000313" key="4">
    <source>
        <dbReference type="Proteomes" id="UP000538929"/>
    </source>
</evidence>
<feature type="transmembrane region" description="Helical" evidence="2">
    <location>
        <begin position="145"/>
        <end position="168"/>
    </location>
</feature>
<dbReference type="PANTHER" id="PTHR37305:SF1">
    <property type="entry name" value="MEMBRANE PROTEIN"/>
    <property type="match status" value="1"/>
</dbReference>
<feature type="transmembrane region" description="Helical" evidence="2">
    <location>
        <begin position="175"/>
        <end position="194"/>
    </location>
</feature>
<dbReference type="GO" id="GO:0140359">
    <property type="term" value="F:ABC-type transporter activity"/>
    <property type="evidence" value="ECO:0007669"/>
    <property type="project" value="InterPro"/>
</dbReference>
<keyword evidence="4" id="KW-1185">Reference proteome</keyword>
<feature type="transmembrane region" description="Helical" evidence="2">
    <location>
        <begin position="225"/>
        <end position="244"/>
    </location>
</feature>
<keyword evidence="2" id="KW-0472">Membrane</keyword>